<dbReference type="Gene3D" id="3.40.50.2300">
    <property type="match status" value="1"/>
</dbReference>
<dbReference type="PRINTS" id="PR00344">
    <property type="entry name" value="BCTRLSENSOR"/>
</dbReference>
<dbReference type="EC" id="2.7.13.3" evidence="3"/>
<evidence type="ECO:0000256" key="1">
    <source>
        <dbReference type="ARBA" id="ARBA00000085"/>
    </source>
</evidence>
<dbReference type="FunFam" id="3.30.565.10:FF:000010">
    <property type="entry name" value="Sensor histidine kinase RcsC"/>
    <property type="match status" value="1"/>
</dbReference>
<dbReference type="GO" id="GO:0005886">
    <property type="term" value="C:plasma membrane"/>
    <property type="evidence" value="ECO:0007669"/>
    <property type="project" value="UniProtKB-SubCell"/>
</dbReference>
<dbReference type="Gene3D" id="1.20.120.160">
    <property type="entry name" value="HPT domain"/>
    <property type="match status" value="1"/>
</dbReference>
<keyword evidence="20" id="KW-1185">Reference proteome</keyword>
<feature type="domain" description="HPt" evidence="18">
    <location>
        <begin position="562"/>
        <end position="649"/>
    </location>
</feature>
<dbReference type="GO" id="GO:0000155">
    <property type="term" value="F:phosphorelay sensor kinase activity"/>
    <property type="evidence" value="ECO:0007669"/>
    <property type="project" value="InterPro"/>
</dbReference>
<dbReference type="InterPro" id="IPR003661">
    <property type="entry name" value="HisK_dim/P_dom"/>
</dbReference>
<protein>
    <recommendedName>
        <fullName evidence="3">histidine kinase</fullName>
        <ecNumber evidence="3">2.7.13.3</ecNumber>
    </recommendedName>
</protein>
<evidence type="ECO:0000256" key="7">
    <source>
        <dbReference type="ARBA" id="ARBA00022679"/>
    </source>
</evidence>
<dbReference type="SUPFAM" id="SSF47226">
    <property type="entry name" value="Histidine-containing phosphotransfer domain, HPT domain"/>
    <property type="match status" value="1"/>
</dbReference>
<keyword evidence="6 15" id="KW-0597">Phosphoprotein</keyword>
<evidence type="ECO:0000256" key="12">
    <source>
        <dbReference type="ARBA" id="ARBA00023012"/>
    </source>
</evidence>
<comment type="subcellular location">
    <subcellularLocation>
        <location evidence="2">Cell inner membrane</location>
        <topology evidence="2">Multi-pass membrane protein</topology>
    </subcellularLocation>
</comment>
<dbReference type="CDD" id="cd17546">
    <property type="entry name" value="REC_hyHK_CKI1_RcsC-like"/>
    <property type="match status" value="1"/>
</dbReference>
<comment type="catalytic activity">
    <reaction evidence="1">
        <text>ATP + protein L-histidine = ADP + protein N-phospho-L-histidine.</text>
        <dbReference type="EC" id="2.7.13.3"/>
    </reaction>
</comment>
<dbReference type="InterPro" id="IPR011006">
    <property type="entry name" value="CheY-like_superfamily"/>
</dbReference>
<keyword evidence="11" id="KW-1133">Transmembrane helix</keyword>
<keyword evidence="8" id="KW-0812">Transmembrane</keyword>
<dbReference type="KEGG" id="htr:EPV75_07505"/>
<feature type="domain" description="Histidine kinase" evidence="16">
    <location>
        <begin position="165"/>
        <end position="381"/>
    </location>
</feature>
<evidence type="ECO:0000256" key="13">
    <source>
        <dbReference type="ARBA" id="ARBA00023136"/>
    </source>
</evidence>
<name>A0A410H3P1_9GAMM</name>
<evidence type="ECO:0000259" key="17">
    <source>
        <dbReference type="PROSITE" id="PS50110"/>
    </source>
</evidence>
<evidence type="ECO:0000256" key="3">
    <source>
        <dbReference type="ARBA" id="ARBA00012438"/>
    </source>
</evidence>
<dbReference type="Pfam" id="PF00072">
    <property type="entry name" value="Response_reg"/>
    <property type="match status" value="1"/>
</dbReference>
<feature type="modified residue" description="Phosphohistidine" evidence="14">
    <location>
        <position position="601"/>
    </location>
</feature>
<dbReference type="InterPro" id="IPR008207">
    <property type="entry name" value="Sig_transdc_His_kin_Hpt_dom"/>
</dbReference>
<keyword evidence="10" id="KW-0067">ATP-binding</keyword>
<dbReference type="InterPro" id="IPR036641">
    <property type="entry name" value="HPT_dom_sf"/>
</dbReference>
<dbReference type="InterPro" id="IPR003594">
    <property type="entry name" value="HATPase_dom"/>
</dbReference>
<keyword evidence="13" id="KW-0472">Membrane</keyword>
<keyword evidence="10" id="KW-0547">Nucleotide-binding</keyword>
<dbReference type="InterPro" id="IPR036097">
    <property type="entry name" value="HisK_dim/P_sf"/>
</dbReference>
<dbReference type="PANTHER" id="PTHR43047">
    <property type="entry name" value="TWO-COMPONENT HISTIDINE PROTEIN KINASE"/>
    <property type="match status" value="1"/>
</dbReference>
<evidence type="ECO:0000256" key="14">
    <source>
        <dbReference type="PROSITE-ProRule" id="PRU00110"/>
    </source>
</evidence>
<dbReference type="InterPro" id="IPR004358">
    <property type="entry name" value="Sig_transdc_His_kin-like_C"/>
</dbReference>
<dbReference type="Pfam" id="PF02518">
    <property type="entry name" value="HATPase_c"/>
    <property type="match status" value="1"/>
</dbReference>
<dbReference type="InterPro" id="IPR036890">
    <property type="entry name" value="HATPase_C_sf"/>
</dbReference>
<dbReference type="GO" id="GO:0009927">
    <property type="term" value="F:histidine phosphotransfer kinase activity"/>
    <property type="evidence" value="ECO:0007669"/>
    <property type="project" value="TreeGrafter"/>
</dbReference>
<dbReference type="SUPFAM" id="SSF55874">
    <property type="entry name" value="ATPase domain of HSP90 chaperone/DNA topoisomerase II/histidine kinase"/>
    <property type="match status" value="1"/>
</dbReference>
<evidence type="ECO:0000256" key="6">
    <source>
        <dbReference type="ARBA" id="ARBA00022553"/>
    </source>
</evidence>
<dbReference type="InterPro" id="IPR001789">
    <property type="entry name" value="Sig_transdc_resp-reg_receiver"/>
</dbReference>
<dbReference type="Gene3D" id="3.30.565.10">
    <property type="entry name" value="Histidine kinase-like ATPase, C-terminal domain"/>
    <property type="match status" value="1"/>
</dbReference>
<dbReference type="AlphaFoldDB" id="A0A410H3P1"/>
<evidence type="ECO:0000256" key="8">
    <source>
        <dbReference type="ARBA" id="ARBA00022692"/>
    </source>
</evidence>
<gene>
    <name evidence="19" type="ORF">EPV75_07505</name>
</gene>
<dbReference type="CDD" id="cd00082">
    <property type="entry name" value="HisKA"/>
    <property type="match status" value="1"/>
</dbReference>
<dbReference type="PROSITE" id="PS50894">
    <property type="entry name" value="HPT"/>
    <property type="match status" value="1"/>
</dbReference>
<evidence type="ECO:0000256" key="11">
    <source>
        <dbReference type="ARBA" id="ARBA00022989"/>
    </source>
</evidence>
<accession>A0A410H3P1</accession>
<feature type="modified residue" description="4-aspartylphosphate" evidence="15">
    <location>
        <position position="461"/>
    </location>
</feature>
<dbReference type="RefSeq" id="WP_128384974.1">
    <property type="nucleotide sequence ID" value="NZ_CP035033.1"/>
</dbReference>
<evidence type="ECO:0000256" key="15">
    <source>
        <dbReference type="PROSITE-ProRule" id="PRU00169"/>
    </source>
</evidence>
<organism evidence="19 20">
    <name type="scientific">Hydrogenovibrio thermophilus</name>
    <dbReference type="NCBI Taxonomy" id="265883"/>
    <lineage>
        <taxon>Bacteria</taxon>
        <taxon>Pseudomonadati</taxon>
        <taxon>Pseudomonadota</taxon>
        <taxon>Gammaproteobacteria</taxon>
        <taxon>Thiotrichales</taxon>
        <taxon>Piscirickettsiaceae</taxon>
        <taxon>Hydrogenovibrio</taxon>
    </lineage>
</organism>
<dbReference type="Proteomes" id="UP000285478">
    <property type="component" value="Chromosome"/>
</dbReference>
<evidence type="ECO:0000313" key="20">
    <source>
        <dbReference type="Proteomes" id="UP000285478"/>
    </source>
</evidence>
<feature type="domain" description="Response regulatory" evidence="17">
    <location>
        <begin position="412"/>
        <end position="535"/>
    </location>
</feature>
<keyword evidence="12" id="KW-0902">Two-component regulatory system</keyword>
<keyword evidence="7" id="KW-0808">Transferase</keyword>
<dbReference type="Gene3D" id="1.10.287.130">
    <property type="match status" value="1"/>
</dbReference>
<dbReference type="PROSITE" id="PS50109">
    <property type="entry name" value="HIS_KIN"/>
    <property type="match status" value="1"/>
</dbReference>
<dbReference type="PROSITE" id="PS50110">
    <property type="entry name" value="RESPONSE_REGULATORY"/>
    <property type="match status" value="1"/>
</dbReference>
<reference evidence="19 20" key="1">
    <citation type="journal article" date="2018" name="Environ. Microbiol.">
        <title>Genomes of ubiquitous marine and hypersaline Hydrogenovibrio, Thiomicrorhabdus and Thiomicrospira spp. encode a diversity of mechanisms to sustain chemolithoautotrophy in heterogeneous environments.</title>
        <authorList>
            <person name="Scott K.M."/>
            <person name="Williams J."/>
            <person name="Porter C.M.B."/>
            <person name="Russel S."/>
            <person name="Harmer T.L."/>
            <person name="Paul J.H."/>
            <person name="Antonen K.M."/>
            <person name="Bridges M.K."/>
            <person name="Camper G.J."/>
            <person name="Campla C.K."/>
            <person name="Casella L.G."/>
            <person name="Chase E."/>
            <person name="Conrad J.W."/>
            <person name="Cruz M.C."/>
            <person name="Dunlap D.S."/>
            <person name="Duran L."/>
            <person name="Fahsbender E.M."/>
            <person name="Goldsmith D.B."/>
            <person name="Keeley R.F."/>
            <person name="Kondoff M.R."/>
            <person name="Kussy B.I."/>
            <person name="Lane M.K."/>
            <person name="Lawler S."/>
            <person name="Leigh B.A."/>
            <person name="Lewis C."/>
            <person name="Lostal L.M."/>
            <person name="Marking D."/>
            <person name="Mancera P.A."/>
            <person name="McClenthan E.C."/>
            <person name="McIntyre E.A."/>
            <person name="Mine J.A."/>
            <person name="Modi S."/>
            <person name="Moore B.D."/>
            <person name="Morgan W.A."/>
            <person name="Nelson K.M."/>
            <person name="Nguyen K.N."/>
            <person name="Ogburn N."/>
            <person name="Parrino D.G."/>
            <person name="Pedapudi A.D."/>
            <person name="Pelham R.P."/>
            <person name="Preece A.M."/>
            <person name="Rampersad E.A."/>
            <person name="Richardson J.C."/>
            <person name="Rodgers C.M."/>
            <person name="Schaffer B.L."/>
            <person name="Sheridan N.E."/>
            <person name="Solone M.R."/>
            <person name="Staley Z.R."/>
            <person name="Tabuchi M."/>
            <person name="Waide R.J."/>
            <person name="Wanjugi P.W."/>
            <person name="Young S."/>
            <person name="Clum A."/>
            <person name="Daum C."/>
            <person name="Huntemann M."/>
            <person name="Ivanova N."/>
            <person name="Kyrpides N."/>
            <person name="Mikhailova N."/>
            <person name="Palaniappan K."/>
            <person name="Pillay M."/>
            <person name="Reddy T.B.K."/>
            <person name="Shapiro N."/>
            <person name="Stamatis D."/>
            <person name="Varghese N."/>
            <person name="Woyke T."/>
            <person name="Boden R."/>
            <person name="Freyermuth S.K."/>
            <person name="Kerfeld C.A."/>
        </authorList>
    </citation>
    <scope>NUCLEOTIDE SEQUENCE [LARGE SCALE GENOMIC DNA]</scope>
    <source>
        <strain evidence="19 20">JR-2</strain>
    </source>
</reference>
<proteinExistence type="predicted"/>
<evidence type="ECO:0000259" key="16">
    <source>
        <dbReference type="PROSITE" id="PS50109"/>
    </source>
</evidence>
<dbReference type="SMART" id="SM00387">
    <property type="entry name" value="HATPase_c"/>
    <property type="match status" value="1"/>
</dbReference>
<evidence type="ECO:0000256" key="2">
    <source>
        <dbReference type="ARBA" id="ARBA00004429"/>
    </source>
</evidence>
<dbReference type="Pfam" id="PF00512">
    <property type="entry name" value="HisKA"/>
    <property type="match status" value="1"/>
</dbReference>
<evidence type="ECO:0000256" key="4">
    <source>
        <dbReference type="ARBA" id="ARBA00022475"/>
    </source>
</evidence>
<evidence type="ECO:0000256" key="9">
    <source>
        <dbReference type="ARBA" id="ARBA00022777"/>
    </source>
</evidence>
<evidence type="ECO:0000256" key="10">
    <source>
        <dbReference type="ARBA" id="ARBA00022840"/>
    </source>
</evidence>
<keyword evidence="9" id="KW-0418">Kinase</keyword>
<keyword evidence="5" id="KW-0997">Cell inner membrane</keyword>
<dbReference type="EMBL" id="CP035033">
    <property type="protein sequence ID" value="QAB15521.1"/>
    <property type="molecule type" value="Genomic_DNA"/>
</dbReference>
<dbReference type="SUPFAM" id="SSF52172">
    <property type="entry name" value="CheY-like"/>
    <property type="match status" value="1"/>
</dbReference>
<evidence type="ECO:0000259" key="18">
    <source>
        <dbReference type="PROSITE" id="PS50894"/>
    </source>
</evidence>
<dbReference type="InterPro" id="IPR005467">
    <property type="entry name" value="His_kinase_dom"/>
</dbReference>
<evidence type="ECO:0000256" key="5">
    <source>
        <dbReference type="ARBA" id="ARBA00022519"/>
    </source>
</evidence>
<dbReference type="CDD" id="cd16922">
    <property type="entry name" value="HATPase_EvgS-ArcB-TorS-like"/>
    <property type="match status" value="1"/>
</dbReference>
<dbReference type="SMART" id="SM00448">
    <property type="entry name" value="REC"/>
    <property type="match status" value="1"/>
</dbReference>
<dbReference type="SMART" id="SM00388">
    <property type="entry name" value="HisKA"/>
    <property type="match status" value="1"/>
</dbReference>
<sequence>MDLDKNFLGEMLLNKTLWWCLTQEGDGVQFKASPALQEMVGAEILDYATFLSYLMPESAHLLEYKSREFMARPEVDERFLVGFKVGEKITWLINKLHLANQGPGDCRVLYSTCVEVSEMYALEEQLIESHSRLMIEQLRAKEEMAKKEAQILQQQYDDQTQFLAMLSHELRSPLMGMNSLVSVVKKKQLANEDASDDLKTMRLTIEQLNFLINDILTFAQTEFGSIQLKPTVFELDQLGEYVSHLTKSIASEKGIFVSFAISSRNNCFYGDLVRVSQILVNLIVNAIKFTDIGGVFVEIRELDNELEIQVSDSGVGMDEKDLKNIFKPFKQLDSDAGPRYVGSGLGLAIVKTLVDLMGGRTYVESTKGVGSLFTVNLPMEVKSCPTTELARGDECDTCSELALSDNFQCDFDVLIADDSKINQKVLETFLEQLGCRVDQAHDGNQAWTKFQQKPYDFVFLDIQMPGMSGAEVCQKIRELPAEAKTGLQGVFALTAAHTVNEVEQMGIEIDQSMFDEWVEKPISQDKIIHLLHCKEHPAAEPEPKEMASTNGLQETESLASQIPEHLQHLVPQLLESTHQEIAEVRKLLYEVDEAAIRKVLHRMKGNLMLFNVGELLEAVREMERMASYQNREDVEARLVQLENQLRQLG</sequence>
<evidence type="ECO:0000313" key="19">
    <source>
        <dbReference type="EMBL" id="QAB15521.1"/>
    </source>
</evidence>
<dbReference type="PANTHER" id="PTHR43047:SF72">
    <property type="entry name" value="OSMOSENSING HISTIDINE PROTEIN KINASE SLN1"/>
    <property type="match status" value="1"/>
</dbReference>
<keyword evidence="4" id="KW-1003">Cell membrane</keyword>
<dbReference type="SUPFAM" id="SSF47384">
    <property type="entry name" value="Homodimeric domain of signal transducing histidine kinase"/>
    <property type="match status" value="1"/>
</dbReference>